<sequence length="257" mass="27884">MGLVIQGIILGFIIVLPGMSGGTVFLIFGLYEKMVKDLLRLHIRPYLPLAGGILIGIFGGGFTFAFFFENHRDPTAAFLLGCLLASIKAVLRGCPKVNQKGFITMVLGVLIGLLMVVEPLGHSIETENVNWWLLMLGGAFSSAAMIIPGIPGSSVLILLGLYDTMLFSIKELQLSNLLFFGAGSVLGIFLLLNLLGKLYEKYRAMVSFFFAGLILGSSRAIMPSTPNPLVVFLFTAGFLLVWIWSGKESSNVLRSED</sequence>
<keyword evidence="3" id="KW-1185">Reference proteome</keyword>
<dbReference type="Pfam" id="PF04018">
    <property type="entry name" value="VCA0040-like"/>
    <property type="match status" value="1"/>
</dbReference>
<dbReference type="OrthoDB" id="9793746at2"/>
<keyword evidence="1" id="KW-0472">Membrane</keyword>
<keyword evidence="1" id="KW-1133">Transmembrane helix</keyword>
<gene>
    <name evidence="2" type="ORF">Gferi_10490</name>
</gene>
<feature type="transmembrane region" description="Helical" evidence="1">
    <location>
        <begin position="202"/>
        <end position="222"/>
    </location>
</feature>
<dbReference type="STRING" id="1424294.Gferi_10490"/>
<dbReference type="PANTHER" id="PTHR37308:SF1">
    <property type="entry name" value="POLYPRENYL-PHOSPHATE TRANSPORTER"/>
    <property type="match status" value="1"/>
</dbReference>
<feature type="transmembrane region" description="Helical" evidence="1">
    <location>
        <begin position="132"/>
        <end position="162"/>
    </location>
</feature>
<feature type="transmembrane region" description="Helical" evidence="1">
    <location>
        <begin position="174"/>
        <end position="196"/>
    </location>
</feature>
<evidence type="ECO:0000256" key="1">
    <source>
        <dbReference type="SAM" id="Phobius"/>
    </source>
</evidence>
<dbReference type="PANTHER" id="PTHR37308">
    <property type="entry name" value="INTEGRAL MEMBRANE PROTEIN"/>
    <property type="match status" value="1"/>
</dbReference>
<name>A0A1D8GGE5_9FIRM</name>
<proteinExistence type="predicted"/>
<feature type="transmembrane region" description="Helical" evidence="1">
    <location>
        <begin position="229"/>
        <end position="245"/>
    </location>
</feature>
<protein>
    <submittedName>
        <fullName evidence="2">DUF368 domain-containing protein</fullName>
    </submittedName>
</protein>
<feature type="transmembrane region" description="Helical" evidence="1">
    <location>
        <begin position="74"/>
        <end position="91"/>
    </location>
</feature>
<evidence type="ECO:0000313" key="3">
    <source>
        <dbReference type="Proteomes" id="UP000095743"/>
    </source>
</evidence>
<dbReference type="EMBL" id="CP017269">
    <property type="protein sequence ID" value="AOT69975.1"/>
    <property type="molecule type" value="Genomic_DNA"/>
</dbReference>
<evidence type="ECO:0000313" key="2">
    <source>
        <dbReference type="EMBL" id="AOT69975.1"/>
    </source>
</evidence>
<feature type="transmembrane region" description="Helical" evidence="1">
    <location>
        <begin position="103"/>
        <end position="120"/>
    </location>
</feature>
<accession>A0A1D8GGE5</accession>
<organism evidence="2 3">
    <name type="scientific">Geosporobacter ferrireducens</name>
    <dbReference type="NCBI Taxonomy" id="1424294"/>
    <lineage>
        <taxon>Bacteria</taxon>
        <taxon>Bacillati</taxon>
        <taxon>Bacillota</taxon>
        <taxon>Clostridia</taxon>
        <taxon>Peptostreptococcales</taxon>
        <taxon>Thermotaleaceae</taxon>
        <taxon>Geosporobacter</taxon>
    </lineage>
</organism>
<reference evidence="2 3" key="1">
    <citation type="submission" date="2016-09" db="EMBL/GenBank/DDBJ databases">
        <title>Genomic analysis reveals versatility of anaerobic energy metabolism of Geosporobacter ferrireducens IRF9 of phylum Firmicutes.</title>
        <authorList>
            <person name="Kim S.-J."/>
        </authorList>
    </citation>
    <scope>NUCLEOTIDE SEQUENCE [LARGE SCALE GENOMIC DNA]</scope>
    <source>
        <strain evidence="2 3">IRF9</strain>
    </source>
</reference>
<dbReference type="RefSeq" id="WP_069976215.1">
    <property type="nucleotide sequence ID" value="NZ_CP017269.1"/>
</dbReference>
<feature type="transmembrane region" description="Helical" evidence="1">
    <location>
        <begin position="6"/>
        <end position="31"/>
    </location>
</feature>
<dbReference type="AlphaFoldDB" id="A0A1D8GGE5"/>
<keyword evidence="1" id="KW-0812">Transmembrane</keyword>
<feature type="transmembrane region" description="Helical" evidence="1">
    <location>
        <begin position="43"/>
        <end position="68"/>
    </location>
</feature>
<dbReference type="Proteomes" id="UP000095743">
    <property type="component" value="Chromosome"/>
</dbReference>
<dbReference type="KEGG" id="gfe:Gferi_10490"/>
<dbReference type="InterPro" id="IPR007163">
    <property type="entry name" value="VCA0040-like"/>
</dbReference>